<feature type="compositionally biased region" description="Polar residues" evidence="1">
    <location>
        <begin position="15"/>
        <end position="24"/>
    </location>
</feature>
<evidence type="ECO:0000313" key="2">
    <source>
        <dbReference type="EMBL" id="KKK88632.1"/>
    </source>
</evidence>
<sequence length="39" mass="4560">CGGSTWNQVFKEYNQKNSSQMNQVNDKEAPLEELKKEQE</sequence>
<feature type="region of interest" description="Disordered" evidence="1">
    <location>
        <begin position="13"/>
        <end position="39"/>
    </location>
</feature>
<evidence type="ECO:0000256" key="1">
    <source>
        <dbReference type="SAM" id="MobiDB-lite"/>
    </source>
</evidence>
<feature type="compositionally biased region" description="Basic and acidic residues" evidence="1">
    <location>
        <begin position="25"/>
        <end position="39"/>
    </location>
</feature>
<organism evidence="2">
    <name type="scientific">marine sediment metagenome</name>
    <dbReference type="NCBI Taxonomy" id="412755"/>
    <lineage>
        <taxon>unclassified sequences</taxon>
        <taxon>metagenomes</taxon>
        <taxon>ecological metagenomes</taxon>
    </lineage>
</organism>
<feature type="non-terminal residue" evidence="2">
    <location>
        <position position="1"/>
    </location>
</feature>
<dbReference type="AlphaFoldDB" id="A0A0F8Z4C2"/>
<name>A0A0F8Z4C2_9ZZZZ</name>
<proteinExistence type="predicted"/>
<comment type="caution">
    <text evidence="2">The sequence shown here is derived from an EMBL/GenBank/DDBJ whole genome shotgun (WGS) entry which is preliminary data.</text>
</comment>
<gene>
    <name evidence="2" type="ORF">LCGC14_2741150</name>
</gene>
<reference evidence="2" key="1">
    <citation type="journal article" date="2015" name="Nature">
        <title>Complex archaea that bridge the gap between prokaryotes and eukaryotes.</title>
        <authorList>
            <person name="Spang A."/>
            <person name="Saw J.H."/>
            <person name="Jorgensen S.L."/>
            <person name="Zaremba-Niedzwiedzka K."/>
            <person name="Martijn J."/>
            <person name="Lind A.E."/>
            <person name="van Eijk R."/>
            <person name="Schleper C."/>
            <person name="Guy L."/>
            <person name="Ettema T.J."/>
        </authorList>
    </citation>
    <scope>NUCLEOTIDE SEQUENCE</scope>
</reference>
<accession>A0A0F8Z4C2</accession>
<protein>
    <submittedName>
        <fullName evidence="2">Uncharacterized protein</fullName>
    </submittedName>
</protein>
<dbReference type="EMBL" id="LAZR01049867">
    <property type="protein sequence ID" value="KKK88632.1"/>
    <property type="molecule type" value="Genomic_DNA"/>
</dbReference>